<evidence type="ECO:0000259" key="1">
    <source>
        <dbReference type="PROSITE" id="PS50853"/>
    </source>
</evidence>
<sequence>MRNTRLSRVTAALTALAAVAAVAVVGSNVAQAAPPAPGQSLSVTSGTETTSFTLNLATGNNFCPGDATTAGGGWRWHQYIVNADLDVETVTFGTLGPALPAGAPAGSVAQNLYSTTGSAQAARSTLAAGTGQITGATTLNFVQNVGIGLPAGRYKIGFVCTQAGVVGRYWESRITVVSTGASTISWQQGWPPAAPTGVTATGADQSINGSFSPVTADPAVTGYTVSATPTLGGAATTVNVPAAGPYTFTIPGLVNGTEYGVTVTASNSVGTGPASSPAVLATPALPPVGAPVVSTVAGTGQFTVNWTPAAVPGGATLVSHTVTVSPTVAGSPFTVPAGTNTLVVTAAPGAYSVTVQAVYAAPFVGTASAPVSATSTAAFVGPVIQEVIVERPAGALVLTQRCGVFGSAPAFTDNTFGPLPALPASPASADPTNANPLLGWLFTNPVGPGTAPSVVTGTDANGFPTLGALDTPNFGEYPYPVDANQVPNPVYPTHCGIDLGNAQLLTGGEFAGVYFAATGRINQLSVVDTRDLDEGWTLNGRMGTFRSEDDLSDTFHGNLMGWDPEVTWDSAGSFDGYNMVVAAGPSKNPRAEVAADGLRDVPLDNELLSRSLAKANPNEGLGIAVMDARLRLLIPVTADAGTYRGTLTFTVV</sequence>
<dbReference type="InterPro" id="IPR003961">
    <property type="entry name" value="FN3_dom"/>
</dbReference>
<gene>
    <name evidence="2" type="ORF">UFOPK1493_02285</name>
</gene>
<dbReference type="Pfam" id="PF00041">
    <property type="entry name" value="fn3"/>
    <property type="match status" value="1"/>
</dbReference>
<dbReference type="PROSITE" id="PS50853">
    <property type="entry name" value="FN3"/>
    <property type="match status" value="2"/>
</dbReference>
<dbReference type="SUPFAM" id="SSF49265">
    <property type="entry name" value="Fibronectin type III"/>
    <property type="match status" value="2"/>
</dbReference>
<dbReference type="CDD" id="cd00063">
    <property type="entry name" value="FN3"/>
    <property type="match status" value="1"/>
</dbReference>
<feature type="domain" description="Fibronectin type-III" evidence="1">
    <location>
        <begin position="287"/>
        <end position="379"/>
    </location>
</feature>
<organism evidence="2">
    <name type="scientific">freshwater metagenome</name>
    <dbReference type="NCBI Taxonomy" id="449393"/>
    <lineage>
        <taxon>unclassified sequences</taxon>
        <taxon>metagenomes</taxon>
        <taxon>ecological metagenomes</taxon>
    </lineage>
</organism>
<reference evidence="2" key="1">
    <citation type="submission" date="2020-05" db="EMBL/GenBank/DDBJ databases">
        <authorList>
            <person name="Chiriac C."/>
            <person name="Salcher M."/>
            <person name="Ghai R."/>
            <person name="Kavagutti S V."/>
        </authorList>
    </citation>
    <scope>NUCLEOTIDE SEQUENCE</scope>
</reference>
<name>A0A6J6DYM5_9ZZZZ</name>
<dbReference type="Gene3D" id="2.60.40.10">
    <property type="entry name" value="Immunoglobulins"/>
    <property type="match status" value="1"/>
</dbReference>
<dbReference type="AlphaFoldDB" id="A0A6J6DYM5"/>
<dbReference type="SMART" id="SM00060">
    <property type="entry name" value="FN3"/>
    <property type="match status" value="2"/>
</dbReference>
<dbReference type="InterPro" id="IPR036116">
    <property type="entry name" value="FN3_sf"/>
</dbReference>
<dbReference type="InterPro" id="IPR013783">
    <property type="entry name" value="Ig-like_fold"/>
</dbReference>
<dbReference type="EMBL" id="CAEZSR010000089">
    <property type="protein sequence ID" value="CAB4569261.1"/>
    <property type="molecule type" value="Genomic_DNA"/>
</dbReference>
<proteinExistence type="predicted"/>
<protein>
    <submittedName>
        <fullName evidence="2">Unannotated protein</fullName>
    </submittedName>
</protein>
<feature type="domain" description="Fibronectin type-III" evidence="1">
    <location>
        <begin position="191"/>
        <end position="285"/>
    </location>
</feature>
<accession>A0A6J6DYM5</accession>
<evidence type="ECO:0000313" key="2">
    <source>
        <dbReference type="EMBL" id="CAB4569261.1"/>
    </source>
</evidence>